<feature type="region of interest" description="Disordered" evidence="2">
    <location>
        <begin position="367"/>
        <end position="390"/>
    </location>
</feature>
<feature type="region of interest" description="Disordered" evidence="2">
    <location>
        <begin position="637"/>
        <end position="666"/>
    </location>
</feature>
<dbReference type="GeneTree" id="ENSGT00940000156220"/>
<feature type="compositionally biased region" description="Pro residues" evidence="2">
    <location>
        <begin position="1183"/>
        <end position="1194"/>
    </location>
</feature>
<accession>A0A8C4Q3W7</accession>
<dbReference type="Pfam" id="PF03359">
    <property type="entry name" value="GKAP"/>
    <property type="match status" value="1"/>
</dbReference>
<feature type="compositionally biased region" description="Pro residues" evidence="2">
    <location>
        <begin position="855"/>
        <end position="868"/>
    </location>
</feature>
<feature type="compositionally biased region" description="Basic and acidic residues" evidence="2">
    <location>
        <begin position="367"/>
        <end position="382"/>
    </location>
</feature>
<dbReference type="GO" id="GO:0060090">
    <property type="term" value="F:molecular adaptor activity"/>
    <property type="evidence" value="ECO:0007669"/>
    <property type="project" value="TreeGrafter"/>
</dbReference>
<feature type="region of interest" description="Disordered" evidence="2">
    <location>
        <begin position="960"/>
        <end position="996"/>
    </location>
</feature>
<comment type="similarity">
    <text evidence="1">Belongs to the SAPAP family.</text>
</comment>
<feature type="compositionally biased region" description="Low complexity" evidence="2">
    <location>
        <begin position="732"/>
        <end position="748"/>
    </location>
</feature>
<dbReference type="Ensembl" id="ENSEBUT00000010137.1">
    <property type="protein sequence ID" value="ENSEBUP00000009610.1"/>
    <property type="gene ID" value="ENSEBUG00000006174.1"/>
</dbReference>
<feature type="compositionally biased region" description="Pro residues" evidence="2">
    <location>
        <begin position="783"/>
        <end position="792"/>
    </location>
</feature>
<feature type="compositionally biased region" description="Basic and acidic residues" evidence="2">
    <location>
        <begin position="1208"/>
        <end position="1222"/>
    </location>
</feature>
<feature type="compositionally biased region" description="Polar residues" evidence="2">
    <location>
        <begin position="417"/>
        <end position="430"/>
    </location>
</feature>
<feature type="compositionally biased region" description="Basic residues" evidence="2">
    <location>
        <begin position="52"/>
        <end position="63"/>
    </location>
</feature>
<keyword evidence="4" id="KW-1185">Reference proteome</keyword>
<evidence type="ECO:0000256" key="2">
    <source>
        <dbReference type="SAM" id="MobiDB-lite"/>
    </source>
</evidence>
<evidence type="ECO:0000256" key="1">
    <source>
        <dbReference type="ARBA" id="ARBA00008839"/>
    </source>
</evidence>
<feature type="compositionally biased region" description="Basic and acidic residues" evidence="2">
    <location>
        <begin position="965"/>
        <end position="985"/>
    </location>
</feature>
<feature type="compositionally biased region" description="Pro residues" evidence="2">
    <location>
        <begin position="834"/>
        <end position="846"/>
    </location>
</feature>
<dbReference type="InterPro" id="IPR005026">
    <property type="entry name" value="SAPAP"/>
</dbReference>
<dbReference type="AlphaFoldDB" id="A0A8C4Q3W7"/>
<feature type="region of interest" description="Disordered" evidence="2">
    <location>
        <begin position="48"/>
        <end position="69"/>
    </location>
</feature>
<evidence type="ECO:0000313" key="4">
    <source>
        <dbReference type="Proteomes" id="UP000694388"/>
    </source>
</evidence>
<feature type="compositionally biased region" description="Low complexity" evidence="2">
    <location>
        <begin position="796"/>
        <end position="809"/>
    </location>
</feature>
<feature type="compositionally biased region" description="Basic residues" evidence="2">
    <location>
        <begin position="268"/>
        <end position="281"/>
    </location>
</feature>
<dbReference type="GO" id="GO:0099572">
    <property type="term" value="C:postsynaptic specialization"/>
    <property type="evidence" value="ECO:0007669"/>
    <property type="project" value="TreeGrafter"/>
</dbReference>
<feature type="region of interest" description="Disordered" evidence="2">
    <location>
        <begin position="1179"/>
        <end position="1246"/>
    </location>
</feature>
<protein>
    <submittedName>
        <fullName evidence="3">Discs, large (Drosophila) homolog-associated protein 1b</fullName>
    </submittedName>
</protein>
<sequence>MKSLAGGRGPPLLVLHGDHGHAPGIHCCNEALHSPCLISPTEACPGEPGLPPHHHHHHHHHHMPSGFTPRSSIHSECPLAPPLEPALSSTFPRVHCAPAYYEGPDDCSSALCPVPPPSAPPVISTGSGSGGRAGQQYPPVLLDHFDRQLPPLHRDGFLTLQYQRTTTTTTTTDNRSDSPGKIRHLVHSVQKLFTKSHSLEGSAAKGKAAGPLAITSGGVGNSSGGGNSGGGGSVGVAGGFGGMGLMGAGPGMGRPPLPPPYEDLHYGRAPRRSKSRERRPRAPGPGWWSSDDNLDSESICHGPVPPPPPPPIVALPAGPHYPELPPVPPGLRYHLETSHSLPEQPLKLEEKPFLQNLQRAGGCDIIPEEKWPDNATRPDHRRQPWVSKSNEDVKCPTCMGLHAGSFLKHSSWSSLMVSQGRDTSARQPTSFRGPPDRPRDRGGSIMRRPSPIAELGWKPGPRAPPELPWNVPELTRKMSEKTHFLQVPKEEWVGGHEDDIPCRRMRSGSYIKAMGDEESGGDSDGQLEISPLGVSLQGASRRESYLKATGQRTMSEQHSDRYRSRNESYLRAVSTVSQASCVSQFETVCESVFSEVEAQAMEALDLPGCFRSRSHSYLRAIQAGYAQDDTVSIRSASPPGTLLPGPARHGQPGSQRAGALESGGKRRCMERTHRVTTITTYKKGPPPIPPRAKKPLIAITTQSSTESAQDAYLTAPGSGQVAHSGPSRRESAALSRPAARPRVAPATSGRAEKGRILASVSAARARTVGTGSGGAPKPVVQPSTPPVVPPPRIDWSQSSDSLDSAKALSVAMEAAAAQTHGPAERRRSSASDKAPPPTKAPAPTPVSAPATVPATPIPTPTTPAPEVQPPAHRLSIGIQVDGPGAPSEPDKEKEKKVLSRFHSIGIQVEERRLGRFGRSNSVSASVQADLDHNGVYGGLGLGSVVGSRFTEGAVVRGYGRPLRRRSSETDAMSRHSRRAEIRRQDNVQSDDSPPDYEPWRLRYPGAWMGHHPALYAPMRPPVLSSHRGMPIHGDLRGLGDPRGVAEAWVMAPPEMPLVRPASGRRDGTWFLKLLQAERERMEGWCRQMEQEGENGDLVEETLGKIRSAVGSARLLMSQKFLQFQNLCLENLSPTAEPHPTGQDLAGFWDLLQLAIEDVSLKFAELQQLQQIGWRESDLSFPTPEEPLLPPPLPRKPSRGRGPGLQRQRSAEAADRQRVEARKRLLAAKRAASMRQNSATESADSIEIYIPEAQTRL</sequence>
<dbReference type="GO" id="GO:0023052">
    <property type="term" value="P:signaling"/>
    <property type="evidence" value="ECO:0007669"/>
    <property type="project" value="InterPro"/>
</dbReference>
<feature type="region of interest" description="Disordered" evidence="2">
    <location>
        <begin position="714"/>
        <end position="870"/>
    </location>
</feature>
<evidence type="ECO:0000313" key="3">
    <source>
        <dbReference type="Ensembl" id="ENSEBUP00000009610.1"/>
    </source>
</evidence>
<dbReference type="Ensembl" id="ENSEBUT00000010163.1">
    <property type="protein sequence ID" value="ENSEBUP00000009635.1"/>
    <property type="gene ID" value="ENSEBUG00000006174.1"/>
</dbReference>
<dbReference type="PANTHER" id="PTHR12353:SF31">
    <property type="entry name" value="LD44824P"/>
    <property type="match status" value="1"/>
</dbReference>
<dbReference type="Proteomes" id="UP000694388">
    <property type="component" value="Unplaced"/>
</dbReference>
<name>A0A8C4Q3W7_EPTBU</name>
<proteinExistence type="inferred from homology"/>
<organism evidence="3 4">
    <name type="scientific">Eptatretus burgeri</name>
    <name type="common">Inshore hagfish</name>
    <dbReference type="NCBI Taxonomy" id="7764"/>
    <lineage>
        <taxon>Eukaryota</taxon>
        <taxon>Metazoa</taxon>
        <taxon>Chordata</taxon>
        <taxon>Craniata</taxon>
        <taxon>Vertebrata</taxon>
        <taxon>Cyclostomata</taxon>
        <taxon>Myxini</taxon>
        <taxon>Myxiniformes</taxon>
        <taxon>Myxinidae</taxon>
        <taxon>Eptatretinae</taxon>
        <taxon>Eptatretus</taxon>
    </lineage>
</organism>
<feature type="region of interest" description="Disordered" evidence="2">
    <location>
        <begin position="417"/>
        <end position="470"/>
    </location>
</feature>
<dbReference type="PANTHER" id="PTHR12353">
    <property type="entry name" value="DISKS LARGE-ASSOCIATED PROTEIN DAP SAP90/PSD-95-ASSOCIATED PROTEIN"/>
    <property type="match status" value="1"/>
</dbReference>
<feature type="region of interest" description="Disordered" evidence="2">
    <location>
        <begin position="250"/>
        <end position="309"/>
    </location>
</feature>
<reference evidence="3" key="1">
    <citation type="submission" date="2025-05" db="UniProtKB">
        <authorList>
            <consortium name="Ensembl"/>
        </authorList>
    </citation>
    <scope>IDENTIFICATION</scope>
</reference>
<dbReference type="GO" id="GO:0098978">
    <property type="term" value="C:glutamatergic synapse"/>
    <property type="evidence" value="ECO:0007669"/>
    <property type="project" value="TreeGrafter"/>
</dbReference>
<feature type="compositionally biased region" description="Polar residues" evidence="2">
    <location>
        <begin position="1233"/>
        <end position="1242"/>
    </location>
</feature>
<feature type="region of interest" description="Disordered" evidence="2">
    <location>
        <begin position="513"/>
        <end position="563"/>
    </location>
</feature>